<evidence type="ECO:0000313" key="2">
    <source>
        <dbReference type="Proteomes" id="UP001385951"/>
    </source>
</evidence>
<evidence type="ECO:0000313" key="1">
    <source>
        <dbReference type="EMBL" id="KAK7688142.1"/>
    </source>
</evidence>
<reference evidence="1 2" key="1">
    <citation type="submission" date="2022-09" db="EMBL/GenBank/DDBJ databases">
        <authorList>
            <person name="Palmer J.M."/>
        </authorList>
    </citation>
    <scope>NUCLEOTIDE SEQUENCE [LARGE SCALE GENOMIC DNA]</scope>
    <source>
        <strain evidence="1 2">DSM 7382</strain>
    </source>
</reference>
<protein>
    <submittedName>
        <fullName evidence="1">Uncharacterized protein</fullName>
    </submittedName>
</protein>
<proteinExistence type="predicted"/>
<accession>A0AAW0G9D0</accession>
<comment type="caution">
    <text evidence="1">The sequence shown here is derived from an EMBL/GenBank/DDBJ whole genome shotgun (WGS) entry which is preliminary data.</text>
</comment>
<sequence length="242" mass="27226">MTLCTWLCSPDRLAYNEHIPPNWYRVIWGKALKGLTKKQIMNIRKYVALKTEAGCHTLIDALLLHVVSNISTSQATGAIILETHIPATLLEFAQTSYGGVVDYKIVLGETWAQKSIVQLPTFAFMDKEIVNALMCNIYEAKPEKSCAALPQAVMAAVVQAERFGFKTFRGLVTTGEEWLFFVYNKYATRPGGTVHWLLPIRLEWDLSGLPLILGLLFDWIQNGREGKLRFCTSCQKPGDVEQ</sequence>
<name>A0AAW0G9D0_9APHY</name>
<keyword evidence="2" id="KW-1185">Reference proteome</keyword>
<dbReference type="EMBL" id="JASBNA010000011">
    <property type="protein sequence ID" value="KAK7688142.1"/>
    <property type="molecule type" value="Genomic_DNA"/>
</dbReference>
<organism evidence="1 2">
    <name type="scientific">Cerrena zonata</name>
    <dbReference type="NCBI Taxonomy" id="2478898"/>
    <lineage>
        <taxon>Eukaryota</taxon>
        <taxon>Fungi</taxon>
        <taxon>Dikarya</taxon>
        <taxon>Basidiomycota</taxon>
        <taxon>Agaricomycotina</taxon>
        <taxon>Agaricomycetes</taxon>
        <taxon>Polyporales</taxon>
        <taxon>Cerrenaceae</taxon>
        <taxon>Cerrena</taxon>
    </lineage>
</organism>
<dbReference type="Proteomes" id="UP001385951">
    <property type="component" value="Unassembled WGS sequence"/>
</dbReference>
<gene>
    <name evidence="1" type="ORF">QCA50_008512</name>
</gene>
<dbReference type="AlphaFoldDB" id="A0AAW0G9D0"/>